<feature type="domain" description="RNA 3'-terminal phosphate cyclase" evidence="2">
    <location>
        <begin position="19"/>
        <end position="494"/>
    </location>
</feature>
<dbReference type="STRING" id="36646.A0A1V6UP88"/>
<dbReference type="InterPro" id="IPR023797">
    <property type="entry name" value="RNA3'_phos_cyclase_dom"/>
</dbReference>
<dbReference type="Pfam" id="PF01137">
    <property type="entry name" value="RTC"/>
    <property type="match status" value="1"/>
</dbReference>
<evidence type="ECO:0000313" key="3">
    <source>
        <dbReference type="EMBL" id="OQE40236.1"/>
    </source>
</evidence>
<dbReference type="InterPro" id="IPR037136">
    <property type="entry name" value="RNA3'_phos_cyclase_dom_sf"/>
</dbReference>
<name>A0A1V6UP88_9EURO</name>
<reference evidence="4" key="1">
    <citation type="journal article" date="2017" name="Nat. Microbiol.">
        <title>Global analysis of biosynthetic gene clusters reveals vast potential of secondary metabolite production in Penicillium species.</title>
        <authorList>
            <person name="Nielsen J.C."/>
            <person name="Grijseels S."/>
            <person name="Prigent S."/>
            <person name="Ji B."/>
            <person name="Dainat J."/>
            <person name="Nielsen K.F."/>
            <person name="Frisvad J.C."/>
            <person name="Workman M."/>
            <person name="Nielsen J."/>
        </authorList>
    </citation>
    <scope>NUCLEOTIDE SEQUENCE [LARGE SCALE GENOMIC DNA]</scope>
    <source>
        <strain evidence="4">IBT 31321</strain>
    </source>
</reference>
<dbReference type="GO" id="GO:0006396">
    <property type="term" value="P:RNA processing"/>
    <property type="evidence" value="ECO:0007669"/>
    <property type="project" value="InterPro"/>
</dbReference>
<comment type="caution">
    <text evidence="3">The sequence shown here is derived from an EMBL/GenBank/DDBJ whole genome shotgun (WGS) entry which is preliminary data.</text>
</comment>
<evidence type="ECO:0000259" key="2">
    <source>
        <dbReference type="Pfam" id="PF01137"/>
    </source>
</evidence>
<dbReference type="Gene3D" id="3.65.10.20">
    <property type="entry name" value="RNA 3'-terminal phosphate cyclase domain"/>
    <property type="match status" value="2"/>
</dbReference>
<dbReference type="InterPro" id="IPR013792">
    <property type="entry name" value="RNA3'P_cycl/enolpyr_Trfase_a/b"/>
</dbReference>
<organism evidence="3 4">
    <name type="scientific">Penicillium coprophilum</name>
    <dbReference type="NCBI Taxonomy" id="36646"/>
    <lineage>
        <taxon>Eukaryota</taxon>
        <taxon>Fungi</taxon>
        <taxon>Dikarya</taxon>
        <taxon>Ascomycota</taxon>
        <taxon>Pezizomycotina</taxon>
        <taxon>Eurotiomycetes</taxon>
        <taxon>Eurotiomycetidae</taxon>
        <taxon>Eurotiales</taxon>
        <taxon>Aspergillaceae</taxon>
        <taxon>Penicillium</taxon>
    </lineage>
</organism>
<dbReference type="InterPro" id="IPR000228">
    <property type="entry name" value="RNA3'_term_phos_cyc"/>
</dbReference>
<dbReference type="SUPFAM" id="SSF55205">
    <property type="entry name" value="EPT/RTPC-like"/>
    <property type="match status" value="1"/>
</dbReference>
<dbReference type="AlphaFoldDB" id="A0A1V6UP88"/>
<dbReference type="EMBL" id="MDDG01000006">
    <property type="protein sequence ID" value="OQE40236.1"/>
    <property type="molecule type" value="Genomic_DNA"/>
</dbReference>
<evidence type="ECO:0000313" key="4">
    <source>
        <dbReference type="Proteomes" id="UP000191500"/>
    </source>
</evidence>
<protein>
    <recommendedName>
        <fullName evidence="2">RNA 3'-terminal phosphate cyclase domain-containing protein</fullName>
    </recommendedName>
</protein>
<accession>A0A1V6UP88</accession>
<dbReference type="GO" id="GO:0005634">
    <property type="term" value="C:nucleus"/>
    <property type="evidence" value="ECO:0007669"/>
    <property type="project" value="TreeGrafter"/>
</dbReference>
<keyword evidence="4" id="KW-1185">Reference proteome</keyword>
<dbReference type="GO" id="GO:0003963">
    <property type="term" value="F:RNA-3'-phosphate cyclase activity"/>
    <property type="evidence" value="ECO:0007669"/>
    <property type="project" value="TreeGrafter"/>
</dbReference>
<feature type="region of interest" description="Disordered" evidence="1">
    <location>
        <begin position="360"/>
        <end position="389"/>
    </location>
</feature>
<sequence length="494" mass="53899">MAASRSSSSSHVYLNGRTLEGGGQLVRIAIGLSALTGRPVSIDHVRANRGGKKGLKRSHVAAVKMLAEISGSKISGGEVGSQFLNFFPQSARSKIGPLLNLSQVTVKPEYDIKLTTAGAILLVFQALYPYLLYVGSQASAPFVKVNITGGTNAAWSPSYDYAAQVLIPNFAKLGLPPLSIILHKRGWSAGPVDLGSVTFLIHTLASEHNPESKNQPTGSLEKDQDRTTEPLCSFPRINLMDHERGKVTQIDITILAPDRPAINGDAEESTGSTVRQFMEHTTERTLRHKIRKLDPSIFAELSTLSLPFEEDTFSKSTAKSTPVPIKIHTSEATNHRSHVYILLVAHTSSGFRIGHEILGGVGGDRLPRPKSKGKQKQQPAHDPRGDSQDQIELSAAADLVRRCVEGFIGEISKEEIPIERSIAQPNQKDPSTAKRSCLDPNMRDQIVVFEALGKACHAGVHDTESTDIETLEDERDWTLHTKTAHWVCRKMLNV</sequence>
<proteinExistence type="predicted"/>
<evidence type="ECO:0000256" key="1">
    <source>
        <dbReference type="SAM" id="MobiDB-lite"/>
    </source>
</evidence>
<dbReference type="PANTHER" id="PTHR11096">
    <property type="entry name" value="RNA 3' TERMINAL PHOSPHATE CYCLASE"/>
    <property type="match status" value="1"/>
</dbReference>
<feature type="region of interest" description="Disordered" evidence="1">
    <location>
        <begin position="208"/>
        <end position="227"/>
    </location>
</feature>
<gene>
    <name evidence="3" type="ORF">PENCOP_c006G06196</name>
</gene>
<dbReference type="Proteomes" id="UP000191500">
    <property type="component" value="Unassembled WGS sequence"/>
</dbReference>
<dbReference type="PANTHER" id="PTHR11096:SF0">
    <property type="entry name" value="RNA 3'-TERMINAL PHOSPHATE CYCLASE"/>
    <property type="match status" value="1"/>
</dbReference>